<evidence type="ECO:0000313" key="2">
    <source>
        <dbReference type="EMBL" id="GAW92551.1"/>
    </source>
</evidence>
<proteinExistence type="predicted"/>
<dbReference type="AlphaFoldDB" id="A0A1Z5HTA2"/>
<dbReference type="Proteomes" id="UP000197032">
    <property type="component" value="Unassembled WGS sequence"/>
</dbReference>
<keyword evidence="3" id="KW-1185">Reference proteome</keyword>
<gene>
    <name evidence="2" type="ORF">KKC1_17050</name>
</gene>
<evidence type="ECO:0000313" key="3">
    <source>
        <dbReference type="Proteomes" id="UP000197032"/>
    </source>
</evidence>
<name>A0A1Z5HTA2_9FIRM</name>
<feature type="region of interest" description="Disordered" evidence="1">
    <location>
        <begin position="14"/>
        <end position="44"/>
    </location>
</feature>
<protein>
    <submittedName>
        <fullName evidence="2">Uncharacterized protein</fullName>
    </submittedName>
</protein>
<sequence length="44" mass="4720">MVDEEGVYRIIGGCPSVRSRPLTVPTKPGSNSGDKGYQVTPKNE</sequence>
<comment type="caution">
    <text evidence="2">The sequence shown here is derived from an EMBL/GenBank/DDBJ whole genome shotgun (WGS) entry which is preliminary data.</text>
</comment>
<organism evidence="2 3">
    <name type="scientific">Calderihabitans maritimus</name>
    <dbReference type="NCBI Taxonomy" id="1246530"/>
    <lineage>
        <taxon>Bacteria</taxon>
        <taxon>Bacillati</taxon>
        <taxon>Bacillota</taxon>
        <taxon>Clostridia</taxon>
        <taxon>Neomoorellales</taxon>
        <taxon>Calderihabitantaceae</taxon>
        <taxon>Calderihabitans</taxon>
    </lineage>
</organism>
<evidence type="ECO:0000256" key="1">
    <source>
        <dbReference type="SAM" id="MobiDB-lite"/>
    </source>
</evidence>
<dbReference type="EMBL" id="BDGJ01000084">
    <property type="protein sequence ID" value="GAW92551.1"/>
    <property type="molecule type" value="Genomic_DNA"/>
</dbReference>
<reference evidence="3" key="1">
    <citation type="journal article" date="2017" name="Appl. Environ. Microbiol.">
        <title>Genomic analysis of Calderihabitans maritimus KKC1, a thermophilic hydrogenogenic carboxydotrophic bacterium isolated from marine sediment.</title>
        <authorList>
            <person name="Omae K."/>
            <person name="Yoneda Y."/>
            <person name="Fukuyama Y."/>
            <person name="Yoshida T."/>
            <person name="Sako Y."/>
        </authorList>
    </citation>
    <scope>NUCLEOTIDE SEQUENCE [LARGE SCALE GENOMIC DNA]</scope>
    <source>
        <strain evidence="3">KKC1</strain>
    </source>
</reference>
<accession>A0A1Z5HTA2</accession>